<dbReference type="GO" id="GO:0000156">
    <property type="term" value="F:phosphorelay response regulator activity"/>
    <property type="evidence" value="ECO:0007669"/>
    <property type="project" value="TreeGrafter"/>
</dbReference>
<dbReference type="EMBL" id="PJNW01000023">
    <property type="protein sequence ID" value="PKR87221.1"/>
    <property type="molecule type" value="Genomic_DNA"/>
</dbReference>
<sequence>MYIIVEDDPSVADALESLLSGAGLPVRVFASAEDFIHSASLTPDDTMIVDLGLPGMSGGELVRHLEKAGATPKVIAISGKSSRTIARETEGLSDVKILRKPPAADWLEAITA</sequence>
<dbReference type="CDD" id="cd00156">
    <property type="entry name" value="REC"/>
    <property type="match status" value="1"/>
</dbReference>
<evidence type="ECO:0000259" key="7">
    <source>
        <dbReference type="PROSITE" id="PS50110"/>
    </source>
</evidence>
<keyword evidence="4" id="KW-0238">DNA-binding</keyword>
<keyword evidence="2" id="KW-0902">Two-component regulatory system</keyword>
<evidence type="ECO:0000313" key="9">
    <source>
        <dbReference type="Proteomes" id="UP000233491"/>
    </source>
</evidence>
<proteinExistence type="predicted"/>
<dbReference type="InterPro" id="IPR011006">
    <property type="entry name" value="CheY-like_superfamily"/>
</dbReference>
<gene>
    <name evidence="8" type="ORF">CXZ10_20670</name>
</gene>
<organism evidence="8 9">
    <name type="scientific">Pleomorphomonas diazotrophica</name>
    <dbReference type="NCBI Taxonomy" id="1166257"/>
    <lineage>
        <taxon>Bacteria</taxon>
        <taxon>Pseudomonadati</taxon>
        <taxon>Pseudomonadota</taxon>
        <taxon>Alphaproteobacteria</taxon>
        <taxon>Hyphomicrobiales</taxon>
        <taxon>Pleomorphomonadaceae</taxon>
        <taxon>Pleomorphomonas</taxon>
    </lineage>
</organism>
<dbReference type="RefSeq" id="WP_101291270.1">
    <property type="nucleotide sequence ID" value="NZ_FOUQ01000005.1"/>
</dbReference>
<dbReference type="InterPro" id="IPR039420">
    <property type="entry name" value="WalR-like"/>
</dbReference>
<keyword evidence="1 6" id="KW-0597">Phosphoprotein</keyword>
<keyword evidence="5" id="KW-0804">Transcription</keyword>
<evidence type="ECO:0000256" key="2">
    <source>
        <dbReference type="ARBA" id="ARBA00023012"/>
    </source>
</evidence>
<comment type="caution">
    <text evidence="8">The sequence shown here is derived from an EMBL/GenBank/DDBJ whole genome shotgun (WGS) entry which is preliminary data.</text>
</comment>
<dbReference type="InterPro" id="IPR001789">
    <property type="entry name" value="Sig_transdc_resp-reg_receiver"/>
</dbReference>
<dbReference type="Pfam" id="PF00072">
    <property type="entry name" value="Response_reg"/>
    <property type="match status" value="1"/>
</dbReference>
<dbReference type="AlphaFoldDB" id="A0A1I4TFT4"/>
<dbReference type="SMART" id="SM00448">
    <property type="entry name" value="REC"/>
    <property type="match status" value="1"/>
</dbReference>
<dbReference type="OrthoDB" id="7679005at2"/>
<dbReference type="Gene3D" id="3.40.50.2300">
    <property type="match status" value="1"/>
</dbReference>
<feature type="domain" description="Response regulatory" evidence="7">
    <location>
        <begin position="1"/>
        <end position="112"/>
    </location>
</feature>
<evidence type="ECO:0000256" key="1">
    <source>
        <dbReference type="ARBA" id="ARBA00022553"/>
    </source>
</evidence>
<name>A0A1I4TFT4_9HYPH</name>
<keyword evidence="3" id="KW-0805">Transcription regulation</keyword>
<dbReference type="PANTHER" id="PTHR48111">
    <property type="entry name" value="REGULATOR OF RPOS"/>
    <property type="match status" value="1"/>
</dbReference>
<feature type="modified residue" description="4-aspartylphosphate" evidence="6">
    <location>
        <position position="50"/>
    </location>
</feature>
<dbReference type="GO" id="GO:0000976">
    <property type="term" value="F:transcription cis-regulatory region binding"/>
    <property type="evidence" value="ECO:0007669"/>
    <property type="project" value="TreeGrafter"/>
</dbReference>
<dbReference type="SUPFAM" id="SSF52172">
    <property type="entry name" value="CheY-like"/>
    <property type="match status" value="1"/>
</dbReference>
<keyword evidence="9" id="KW-1185">Reference proteome</keyword>
<dbReference type="PANTHER" id="PTHR48111:SF1">
    <property type="entry name" value="TWO-COMPONENT RESPONSE REGULATOR ORR33"/>
    <property type="match status" value="1"/>
</dbReference>
<dbReference type="GO" id="GO:0032993">
    <property type="term" value="C:protein-DNA complex"/>
    <property type="evidence" value="ECO:0007669"/>
    <property type="project" value="TreeGrafter"/>
</dbReference>
<dbReference type="GO" id="GO:0005829">
    <property type="term" value="C:cytosol"/>
    <property type="evidence" value="ECO:0007669"/>
    <property type="project" value="TreeGrafter"/>
</dbReference>
<evidence type="ECO:0000256" key="6">
    <source>
        <dbReference type="PROSITE-ProRule" id="PRU00169"/>
    </source>
</evidence>
<reference evidence="8 9" key="1">
    <citation type="submission" date="2017-12" db="EMBL/GenBank/DDBJ databases">
        <title>Anaerobic carbon monoxide metabolism by Pleomorphomonas carboxyditropha sp. nov., a new mesophilic hydrogenogenic carboxidotroph.</title>
        <authorList>
            <person name="Esquivel-Elizondo S."/>
            <person name="Krajmalnik-Brown R."/>
        </authorList>
    </citation>
    <scope>NUCLEOTIDE SEQUENCE [LARGE SCALE GENOMIC DNA]</scope>
    <source>
        <strain evidence="8 9">R5-392</strain>
    </source>
</reference>
<dbReference type="PROSITE" id="PS50110">
    <property type="entry name" value="RESPONSE_REGULATORY"/>
    <property type="match status" value="1"/>
</dbReference>
<protein>
    <submittedName>
        <fullName evidence="8">Response regulator</fullName>
    </submittedName>
</protein>
<dbReference type="GO" id="GO:0006355">
    <property type="term" value="P:regulation of DNA-templated transcription"/>
    <property type="evidence" value="ECO:0007669"/>
    <property type="project" value="TreeGrafter"/>
</dbReference>
<evidence type="ECO:0000256" key="4">
    <source>
        <dbReference type="ARBA" id="ARBA00023125"/>
    </source>
</evidence>
<evidence type="ECO:0000313" key="8">
    <source>
        <dbReference type="EMBL" id="PKR87221.1"/>
    </source>
</evidence>
<evidence type="ECO:0000256" key="3">
    <source>
        <dbReference type="ARBA" id="ARBA00023015"/>
    </source>
</evidence>
<accession>A0A1I4TFT4</accession>
<dbReference type="Proteomes" id="UP000233491">
    <property type="component" value="Unassembled WGS sequence"/>
</dbReference>
<evidence type="ECO:0000256" key="5">
    <source>
        <dbReference type="ARBA" id="ARBA00023163"/>
    </source>
</evidence>